<gene>
    <name evidence="1" type="ORF">ABWT76_005451</name>
</gene>
<evidence type="ECO:0008006" key="2">
    <source>
        <dbReference type="Google" id="ProtNLM"/>
    </source>
</evidence>
<organism evidence="1">
    <name type="scientific">Planktothricoides raciborskii GIHE-MW2</name>
    <dbReference type="NCBI Taxonomy" id="2792601"/>
    <lineage>
        <taxon>Bacteria</taxon>
        <taxon>Bacillati</taxon>
        <taxon>Cyanobacteriota</taxon>
        <taxon>Cyanophyceae</taxon>
        <taxon>Oscillatoriophycideae</taxon>
        <taxon>Oscillatoriales</taxon>
        <taxon>Oscillatoriaceae</taxon>
        <taxon>Planktothricoides</taxon>
    </lineage>
</organism>
<dbReference type="AlphaFoldDB" id="A0AAU8JCZ4"/>
<reference evidence="1" key="1">
    <citation type="submission" date="2024-07" db="EMBL/GenBank/DDBJ databases">
        <authorList>
            <person name="Kim Y.J."/>
            <person name="Jeong J.Y."/>
        </authorList>
    </citation>
    <scope>NUCLEOTIDE SEQUENCE</scope>
    <source>
        <strain evidence="1">GIHE-MW2</strain>
    </source>
</reference>
<evidence type="ECO:0000313" key="1">
    <source>
        <dbReference type="EMBL" id="XCM36678.1"/>
    </source>
</evidence>
<dbReference type="RefSeq" id="WP_156331772.1">
    <property type="nucleotide sequence ID" value="NZ_CP159837.1"/>
</dbReference>
<proteinExistence type="predicted"/>
<name>A0AAU8JCZ4_9CYAN</name>
<accession>A0AAU8JCZ4</accession>
<dbReference type="EMBL" id="CP159837">
    <property type="protein sequence ID" value="XCM36678.1"/>
    <property type="molecule type" value="Genomic_DNA"/>
</dbReference>
<sequence>MNRLEQAIAYTLKASVDLCYVFSLDKTLWQAESQAKSQAKSKYVAFSVSGMTNL</sequence>
<protein>
    <recommendedName>
        <fullName evidence="2">Transposase</fullName>
    </recommendedName>
</protein>